<dbReference type="PANTHER" id="PTHR28094:SF1">
    <property type="entry name" value="MEIOTICALLY UP-REGULATED GENE 113 PROTEIN"/>
    <property type="match status" value="1"/>
</dbReference>
<evidence type="ECO:0000259" key="1">
    <source>
        <dbReference type="Pfam" id="PF10544"/>
    </source>
</evidence>
<accession>A0A9P8AIW3</accession>
<dbReference type="Pfam" id="PF10544">
    <property type="entry name" value="T5orf172"/>
    <property type="match status" value="1"/>
</dbReference>
<dbReference type="AlphaFoldDB" id="A0A9P8AIW3"/>
<proteinExistence type="predicted"/>
<name>A0A9P8AIW3_9ASCO</name>
<gene>
    <name evidence="2" type="ORF">KQ657_000615</name>
</gene>
<dbReference type="InterPro" id="IPR018306">
    <property type="entry name" value="Phage_T5_Orf172_DNA-bd"/>
</dbReference>
<protein>
    <recommendedName>
        <fullName evidence="1">Bacteriophage T5 Orf172 DNA-binding domain-containing protein</fullName>
    </recommendedName>
</protein>
<dbReference type="GeneID" id="66113989"/>
<dbReference type="Proteomes" id="UP000790833">
    <property type="component" value="Unassembled WGS sequence"/>
</dbReference>
<comment type="caution">
    <text evidence="2">The sequence shown here is derived from an EMBL/GenBank/DDBJ whole genome shotgun (WGS) entry which is preliminary data.</text>
</comment>
<dbReference type="PANTHER" id="PTHR28094">
    <property type="entry name" value="MEIOTICALLY UP-REGULATED GENE 113 PROTEIN"/>
    <property type="match status" value="1"/>
</dbReference>
<dbReference type="RefSeq" id="XP_043049094.1">
    <property type="nucleotide sequence ID" value="XM_043191451.1"/>
</dbReference>
<dbReference type="InterPro" id="IPR053006">
    <property type="entry name" value="Meiosis_regulatory"/>
</dbReference>
<evidence type="ECO:0000313" key="2">
    <source>
        <dbReference type="EMBL" id="KAG7193546.1"/>
    </source>
</evidence>
<organism evidence="2 3">
    <name type="scientific">Scheffersomyces spartinae</name>
    <dbReference type="NCBI Taxonomy" id="45513"/>
    <lineage>
        <taxon>Eukaryota</taxon>
        <taxon>Fungi</taxon>
        <taxon>Dikarya</taxon>
        <taxon>Ascomycota</taxon>
        <taxon>Saccharomycotina</taxon>
        <taxon>Pichiomycetes</taxon>
        <taxon>Debaryomycetaceae</taxon>
        <taxon>Scheffersomyces</taxon>
    </lineage>
</organism>
<feature type="domain" description="Bacteriophage T5 Orf172 DNA-binding" evidence="1">
    <location>
        <begin position="280"/>
        <end position="434"/>
    </location>
</feature>
<reference evidence="2" key="1">
    <citation type="submission" date="2021-03" db="EMBL/GenBank/DDBJ databases">
        <authorList>
            <person name="Palmer J.M."/>
        </authorList>
    </citation>
    <scope>NUCLEOTIDE SEQUENCE</scope>
    <source>
        <strain evidence="2">ARV_011</strain>
    </source>
</reference>
<evidence type="ECO:0000313" key="3">
    <source>
        <dbReference type="Proteomes" id="UP000790833"/>
    </source>
</evidence>
<dbReference type="OrthoDB" id="4074785at2759"/>
<sequence>MTLRATTIRVLDVLRQPLVVVVVQRAYSVAPIVSGTLPILAHYHTHSSDSHTKSNSNSSVLRPKAIKQRPLPTETLHTPELLVQTSVPLSFISEMPSIEPPKGSGASECFGVTLKGNKCKNKTSKGSQYCWRHQAEQEFKPPHRPQQPTVAASTPIGVSKPANQHHYHTIASTASVAPAPSLNHLGWWRVHQLHHQYESTVSALTPSALVSDPMMMSHSFNRPPATPPSPLKNKKKMQQKGHIYCYTLTNYIDTKAQDQLVIHIQNEPGTEYKKVKISRSPFILIKIGRTTKPVKTRLKQWEAHCKHELTCLTPFNHRELLHQHGIKGTMKNLLSAMERVALNDNFIASKFPTFQDDGFYCESHLDDIEKEIHRQLRDRYGQSKVFCKGCYEENVATVGATAANAITIDAIKAANVHVEWFLVPKIEMARVFRIIHKIVKQTGG</sequence>
<dbReference type="EMBL" id="JAHMUF010000011">
    <property type="protein sequence ID" value="KAG7193546.1"/>
    <property type="molecule type" value="Genomic_DNA"/>
</dbReference>
<keyword evidence="3" id="KW-1185">Reference proteome</keyword>